<dbReference type="OMA" id="MECLIDR"/>
<dbReference type="OrthoDB" id="414774at2759"/>
<sequence>MDHGANGTTKYYDLGKYQRTCRTDSAEALKWVNRGLVWSYSFNHEAALRCFEQAAQDDKKCAMAYWGQAYAISPNYNKPWWLFTADEREIAIKKALEVFALAEENVTDFEPMERALLTALATRFPPDVNTPGEKMSAFDYAYAEAMKKVYEEYGDDPDVATLYADSVMCTRPRQLWNLDTGEPTGDDVVAARHALEKAMASASGRENPGTCHLYIHMMEMTLTPELALPAANRLRRLVPDGSHMQHMATHIDVACGDYGRAIDSGLNAIISDDVYFSREKVDSFIYNAYRAHNVHAMSYAAMMAGRREEALYGAKRLGEILTEEYMTSKPRMADWTEWQAVTMPHVLIRFGQWEDILDLQPPKNPKLSVIATTIKYAKGIALAVLGRIEEAQIAQAEFEEARRALPEDRLYGPSSKAAPVFAIASAMLEGELQYRQGNYTEAFASLRHGIELEGQIAYADPPLWMQPVRHALGALLLEQGQTVESEKVYLEDLGLSKTLSRRKARLNNVWALHGLYECLIANNKHEEAQRLRIHRDIALASADIPIGASCFCRLKVKAKTCKAC</sequence>
<reference evidence="2" key="1">
    <citation type="journal article" date="2011" name="Nat. Commun.">
        <title>Effector diversification within compartments of the Leptosphaeria maculans genome affected by Repeat-Induced Point mutations.</title>
        <authorList>
            <person name="Rouxel T."/>
            <person name="Grandaubert J."/>
            <person name="Hane J.K."/>
            <person name="Hoede C."/>
            <person name="van de Wouw A.P."/>
            <person name="Couloux A."/>
            <person name="Dominguez V."/>
            <person name="Anthouard V."/>
            <person name="Bally P."/>
            <person name="Bourras S."/>
            <person name="Cozijnsen A.J."/>
            <person name="Ciuffetti L.M."/>
            <person name="Degrave A."/>
            <person name="Dilmaghani A."/>
            <person name="Duret L."/>
            <person name="Fudal I."/>
            <person name="Goodwin S.B."/>
            <person name="Gout L."/>
            <person name="Glaser N."/>
            <person name="Linglin J."/>
            <person name="Kema G.H.J."/>
            <person name="Lapalu N."/>
            <person name="Lawrence C.B."/>
            <person name="May K."/>
            <person name="Meyer M."/>
            <person name="Ollivier B."/>
            <person name="Poulain J."/>
            <person name="Schoch C.L."/>
            <person name="Simon A."/>
            <person name="Spatafora J.W."/>
            <person name="Stachowiak A."/>
            <person name="Turgeon B.G."/>
            <person name="Tyler B.M."/>
            <person name="Vincent D."/>
            <person name="Weissenbach J."/>
            <person name="Amselem J."/>
            <person name="Quesneville H."/>
            <person name="Oliver R.P."/>
            <person name="Wincker P."/>
            <person name="Balesdent M.-H."/>
            <person name="Howlett B.J."/>
        </authorList>
    </citation>
    <scope>NUCLEOTIDE SEQUENCE [LARGE SCALE GENOMIC DNA]</scope>
    <source>
        <strain evidence="2">JN3 / isolate v23.1.3 / race Av1-4-5-6-7-8</strain>
    </source>
</reference>
<organism evidence="2">
    <name type="scientific">Leptosphaeria maculans (strain JN3 / isolate v23.1.3 / race Av1-4-5-6-7-8)</name>
    <name type="common">Blackleg fungus</name>
    <name type="synonym">Phoma lingam</name>
    <dbReference type="NCBI Taxonomy" id="985895"/>
    <lineage>
        <taxon>Eukaryota</taxon>
        <taxon>Fungi</taxon>
        <taxon>Dikarya</taxon>
        <taxon>Ascomycota</taxon>
        <taxon>Pezizomycotina</taxon>
        <taxon>Dothideomycetes</taxon>
        <taxon>Pleosporomycetidae</taxon>
        <taxon>Pleosporales</taxon>
        <taxon>Pleosporineae</taxon>
        <taxon>Leptosphaeriaceae</taxon>
        <taxon>Plenodomus</taxon>
        <taxon>Plenodomus lingam/Leptosphaeria maculans species complex</taxon>
    </lineage>
</organism>
<dbReference type="SUPFAM" id="SSF48452">
    <property type="entry name" value="TPR-like"/>
    <property type="match status" value="1"/>
</dbReference>
<dbReference type="Gene3D" id="1.25.40.10">
    <property type="entry name" value="Tetratricopeptide repeat domain"/>
    <property type="match status" value="2"/>
</dbReference>
<name>E4ZW65_LEPMJ</name>
<dbReference type="AlphaFoldDB" id="E4ZW65"/>
<keyword evidence="2" id="KW-1185">Reference proteome</keyword>
<dbReference type="Proteomes" id="UP000002668">
    <property type="component" value="Genome"/>
</dbReference>
<dbReference type="PANTHER" id="PTHR45588">
    <property type="entry name" value="TPR DOMAIN-CONTAINING PROTEIN"/>
    <property type="match status" value="1"/>
</dbReference>
<proteinExistence type="predicted"/>
<dbReference type="HOGENOM" id="CLU_011527_0_1_1"/>
<dbReference type="STRING" id="985895.E4ZW65"/>
<dbReference type="InParanoid" id="E4ZW65"/>
<accession>E4ZW65</accession>
<gene>
    <name evidence="1" type="ORF">LEMA_P029930.1</name>
</gene>
<dbReference type="PANTHER" id="PTHR45588:SF1">
    <property type="entry name" value="WW DOMAIN-CONTAINING PROTEIN"/>
    <property type="match status" value="1"/>
</dbReference>
<evidence type="ECO:0000313" key="2">
    <source>
        <dbReference type="Proteomes" id="UP000002668"/>
    </source>
</evidence>
<dbReference type="EMBL" id="FP929127">
    <property type="protein sequence ID" value="CBX95841.1"/>
    <property type="molecule type" value="Genomic_DNA"/>
</dbReference>
<dbReference type="VEuPathDB" id="FungiDB:LEMA_P029930.1"/>
<evidence type="ECO:0000313" key="1">
    <source>
        <dbReference type="EMBL" id="CBX95841.1"/>
    </source>
</evidence>
<protein>
    <submittedName>
        <fullName evidence="1">Similar to TPR domain protein</fullName>
    </submittedName>
</protein>
<dbReference type="eggNOG" id="ENOG502SJFY">
    <property type="taxonomic scope" value="Eukaryota"/>
</dbReference>
<dbReference type="InterPro" id="IPR011990">
    <property type="entry name" value="TPR-like_helical_dom_sf"/>
</dbReference>